<reference evidence="1" key="1">
    <citation type="submission" date="2014-12" db="EMBL/GenBank/DDBJ databases">
        <title>Insight into the proteome of Arion vulgaris.</title>
        <authorList>
            <person name="Aradska J."/>
            <person name="Bulat T."/>
            <person name="Smidak R."/>
            <person name="Sarate P."/>
            <person name="Gangsoo J."/>
            <person name="Sialana F."/>
            <person name="Bilban M."/>
            <person name="Lubec G."/>
        </authorList>
    </citation>
    <scope>NUCLEOTIDE SEQUENCE</scope>
    <source>
        <tissue evidence="1">Skin</tissue>
    </source>
</reference>
<evidence type="ECO:0000313" key="1">
    <source>
        <dbReference type="EMBL" id="CEK91370.1"/>
    </source>
</evidence>
<accession>A0A0B7BGQ9</accession>
<sequence length="70" mass="8040">MLRMAKMIKQIPATEKNNDHFFLEITTISKLCSPTMRLLLVLDGEELIQLAIMCRETLTKNKEVSQNTTT</sequence>
<feature type="non-terminal residue" evidence="1">
    <location>
        <position position="70"/>
    </location>
</feature>
<dbReference type="EMBL" id="HACG01044505">
    <property type="protein sequence ID" value="CEK91370.1"/>
    <property type="molecule type" value="Transcribed_RNA"/>
</dbReference>
<dbReference type="AlphaFoldDB" id="A0A0B7BGQ9"/>
<name>A0A0B7BGQ9_9EUPU</name>
<gene>
    <name evidence="1" type="primary">ORF182588</name>
</gene>
<protein>
    <submittedName>
        <fullName evidence="1">Uncharacterized protein</fullName>
    </submittedName>
</protein>
<proteinExistence type="predicted"/>
<organism evidence="1">
    <name type="scientific">Arion vulgaris</name>
    <dbReference type="NCBI Taxonomy" id="1028688"/>
    <lineage>
        <taxon>Eukaryota</taxon>
        <taxon>Metazoa</taxon>
        <taxon>Spiralia</taxon>
        <taxon>Lophotrochozoa</taxon>
        <taxon>Mollusca</taxon>
        <taxon>Gastropoda</taxon>
        <taxon>Heterobranchia</taxon>
        <taxon>Euthyneura</taxon>
        <taxon>Panpulmonata</taxon>
        <taxon>Eupulmonata</taxon>
        <taxon>Stylommatophora</taxon>
        <taxon>Helicina</taxon>
        <taxon>Arionoidea</taxon>
        <taxon>Arionidae</taxon>
        <taxon>Arion</taxon>
    </lineage>
</organism>